<keyword evidence="4 9" id="KW-0808">Transferase</keyword>
<name>A0A834XZS6_APHGI</name>
<evidence type="ECO:0000259" key="10">
    <source>
        <dbReference type="Pfam" id="PF00485"/>
    </source>
</evidence>
<dbReference type="UniPathway" id="UPA00579">
    <property type="reaction ID" value="UER00640"/>
</dbReference>
<comment type="caution">
    <text evidence="11">The sequence shown here is derived from an EMBL/GenBank/DDBJ whole genome shotgun (WGS) entry which is preliminary data.</text>
</comment>
<dbReference type="NCBIfam" id="TIGR00235">
    <property type="entry name" value="udk"/>
    <property type="match status" value="1"/>
</dbReference>
<dbReference type="Pfam" id="PF00485">
    <property type="entry name" value="PRK"/>
    <property type="match status" value="1"/>
</dbReference>
<dbReference type="UniPathway" id="UPA00574">
    <property type="reaction ID" value="UER00637"/>
</dbReference>
<comment type="catalytic activity">
    <reaction evidence="7 9">
        <text>cytidine + ATP = CMP + ADP + H(+)</text>
        <dbReference type="Rhea" id="RHEA:24674"/>
        <dbReference type="ChEBI" id="CHEBI:15378"/>
        <dbReference type="ChEBI" id="CHEBI:17562"/>
        <dbReference type="ChEBI" id="CHEBI:30616"/>
        <dbReference type="ChEBI" id="CHEBI:60377"/>
        <dbReference type="ChEBI" id="CHEBI:456216"/>
        <dbReference type="EC" id="2.7.1.48"/>
    </reaction>
</comment>
<evidence type="ECO:0000256" key="7">
    <source>
        <dbReference type="ARBA" id="ARBA00047436"/>
    </source>
</evidence>
<dbReference type="InterPro" id="IPR006083">
    <property type="entry name" value="PRK/URK"/>
</dbReference>
<evidence type="ECO:0000256" key="5">
    <source>
        <dbReference type="ARBA" id="ARBA00022741"/>
    </source>
</evidence>
<dbReference type="GO" id="GO:0005524">
    <property type="term" value="F:ATP binding"/>
    <property type="evidence" value="ECO:0007669"/>
    <property type="project" value="UniProtKB-KW"/>
</dbReference>
<dbReference type="NCBIfam" id="NF004018">
    <property type="entry name" value="PRK05480.1"/>
    <property type="match status" value="1"/>
</dbReference>
<dbReference type="PANTHER" id="PTHR10285">
    <property type="entry name" value="URIDINE KINASE"/>
    <property type="match status" value="1"/>
</dbReference>
<dbReference type="InterPro" id="IPR027417">
    <property type="entry name" value="P-loop_NTPase"/>
</dbReference>
<evidence type="ECO:0000313" key="11">
    <source>
        <dbReference type="EMBL" id="KAF7994612.1"/>
    </source>
</evidence>
<dbReference type="OrthoDB" id="10257085at2759"/>
<evidence type="ECO:0000256" key="1">
    <source>
        <dbReference type="ARBA" id="ARBA00004690"/>
    </source>
</evidence>
<dbReference type="Proteomes" id="UP000639338">
    <property type="component" value="Unassembled WGS sequence"/>
</dbReference>
<keyword evidence="6 9" id="KW-0418">Kinase</keyword>
<comment type="pathway">
    <text evidence="1 9">Pyrimidine metabolism; UMP biosynthesis via salvage pathway; UMP from uridine: step 1/1.</text>
</comment>
<gene>
    <name evidence="11" type="ORF">HCN44_004084</name>
</gene>
<dbReference type="EMBL" id="JACMRX010000002">
    <property type="protein sequence ID" value="KAF7994612.1"/>
    <property type="molecule type" value="Genomic_DNA"/>
</dbReference>
<evidence type="ECO:0000256" key="9">
    <source>
        <dbReference type="RuleBase" id="RU003825"/>
    </source>
</evidence>
<reference evidence="11 12" key="1">
    <citation type="submission" date="2020-08" db="EMBL/GenBank/DDBJ databases">
        <title>Aphidius gifuensis genome sequencing and assembly.</title>
        <authorList>
            <person name="Du Z."/>
        </authorList>
    </citation>
    <scope>NUCLEOTIDE SEQUENCE [LARGE SCALE GENOMIC DNA]</scope>
    <source>
        <strain evidence="11">YNYX2018</strain>
        <tissue evidence="11">Adults</tissue>
    </source>
</reference>
<evidence type="ECO:0000313" key="12">
    <source>
        <dbReference type="Proteomes" id="UP000639338"/>
    </source>
</evidence>
<proteinExistence type="inferred from homology"/>
<accession>A0A834XZS6</accession>
<dbReference type="EC" id="2.7.1.48" evidence="9"/>
<dbReference type="GO" id="GO:0004849">
    <property type="term" value="F:uridine kinase activity"/>
    <property type="evidence" value="ECO:0007669"/>
    <property type="project" value="UniProtKB-EC"/>
</dbReference>
<evidence type="ECO:0000256" key="6">
    <source>
        <dbReference type="ARBA" id="ARBA00022777"/>
    </source>
</evidence>
<dbReference type="GO" id="GO:0044211">
    <property type="term" value="P:CTP salvage"/>
    <property type="evidence" value="ECO:0007669"/>
    <property type="project" value="UniProtKB-UniPathway"/>
</dbReference>
<dbReference type="AlphaFoldDB" id="A0A834XZS6"/>
<dbReference type="SUPFAM" id="SSF52540">
    <property type="entry name" value="P-loop containing nucleoside triphosphate hydrolases"/>
    <property type="match status" value="1"/>
</dbReference>
<evidence type="ECO:0000256" key="2">
    <source>
        <dbReference type="ARBA" id="ARBA00004784"/>
    </source>
</evidence>
<keyword evidence="9" id="KW-0067">ATP-binding</keyword>
<sequence length="389" mass="44747">MSVEFLYFIVRLNFQFQYFGELIHKLLSRSAPNGILNRELKQFARDMLVNDVEFSGYGMFSLGGSFLLSYQFSSHLIHKLLSRSISNESFREELKEFARDMLVNEVEFSGYGMFSLDGSFLLNNDVCLDKNDNYFMENKVTDNDDHQLDKLTTPSSDQMICSKSRTIYTAGKKNKANISNQRTEPFIIGICGGSASGKTTVATKIIESLDVSYITLLSMDSFYKVLNEKERKSAERTEYNFDVPDAFDFDLLKETLYKLKKRQMVHVPVYNFITHNRENRSKTVYGANVIILEGILTFHDKDILNMCDMKVFVDTDADLRLARRITRDILHRGRDLEDVLKQYETMVKPSYTYYIAPLMSHADIIVPRGGENEVAIELISGLAKKHILN</sequence>
<dbReference type="FunFam" id="3.40.50.300:FF:000339">
    <property type="entry name" value="Uridine kinase"/>
    <property type="match status" value="1"/>
</dbReference>
<comment type="similarity">
    <text evidence="3 9">Belongs to the uridine kinase family.</text>
</comment>
<dbReference type="CDD" id="cd02023">
    <property type="entry name" value="UMPK"/>
    <property type="match status" value="1"/>
</dbReference>
<dbReference type="PRINTS" id="PR00988">
    <property type="entry name" value="URIDINKINASE"/>
</dbReference>
<keyword evidence="12" id="KW-1185">Reference proteome</keyword>
<evidence type="ECO:0000256" key="4">
    <source>
        <dbReference type="ARBA" id="ARBA00022679"/>
    </source>
</evidence>
<dbReference type="Gene3D" id="3.40.50.300">
    <property type="entry name" value="P-loop containing nucleotide triphosphate hydrolases"/>
    <property type="match status" value="1"/>
</dbReference>
<evidence type="ECO:0000256" key="8">
    <source>
        <dbReference type="ARBA" id="ARBA00048909"/>
    </source>
</evidence>
<dbReference type="GO" id="GO:0044206">
    <property type="term" value="P:UMP salvage"/>
    <property type="evidence" value="ECO:0007669"/>
    <property type="project" value="UniProtKB-UniPathway"/>
</dbReference>
<organism evidence="11 12">
    <name type="scientific">Aphidius gifuensis</name>
    <name type="common">Parasitoid wasp</name>
    <dbReference type="NCBI Taxonomy" id="684658"/>
    <lineage>
        <taxon>Eukaryota</taxon>
        <taxon>Metazoa</taxon>
        <taxon>Ecdysozoa</taxon>
        <taxon>Arthropoda</taxon>
        <taxon>Hexapoda</taxon>
        <taxon>Insecta</taxon>
        <taxon>Pterygota</taxon>
        <taxon>Neoptera</taxon>
        <taxon>Endopterygota</taxon>
        <taxon>Hymenoptera</taxon>
        <taxon>Apocrita</taxon>
        <taxon>Ichneumonoidea</taxon>
        <taxon>Braconidae</taxon>
        <taxon>Aphidiinae</taxon>
        <taxon>Aphidius</taxon>
    </lineage>
</organism>
<comment type="catalytic activity">
    <reaction evidence="8 9">
        <text>uridine + ATP = UMP + ADP + H(+)</text>
        <dbReference type="Rhea" id="RHEA:16825"/>
        <dbReference type="ChEBI" id="CHEBI:15378"/>
        <dbReference type="ChEBI" id="CHEBI:16704"/>
        <dbReference type="ChEBI" id="CHEBI:30616"/>
        <dbReference type="ChEBI" id="CHEBI:57865"/>
        <dbReference type="ChEBI" id="CHEBI:456216"/>
        <dbReference type="EC" id="2.7.1.48"/>
    </reaction>
</comment>
<evidence type="ECO:0000256" key="3">
    <source>
        <dbReference type="ARBA" id="ARBA00005408"/>
    </source>
</evidence>
<protein>
    <recommendedName>
        <fullName evidence="9">Uridine kinase</fullName>
        <ecNumber evidence="9">2.7.1.48</ecNumber>
    </recommendedName>
</protein>
<dbReference type="InterPro" id="IPR000764">
    <property type="entry name" value="Uridine_kinase-like"/>
</dbReference>
<keyword evidence="5 9" id="KW-0547">Nucleotide-binding</keyword>
<comment type="pathway">
    <text evidence="2 9">Pyrimidine metabolism; CTP biosynthesis via salvage pathway; CTP from cytidine: step 1/3.</text>
</comment>
<feature type="domain" description="Phosphoribulokinase/uridine kinase" evidence="10">
    <location>
        <begin position="187"/>
        <end position="375"/>
    </location>
</feature>